<dbReference type="AlphaFoldDB" id="A0A2T4N3F3"/>
<accession>A0A2T4N3F3</accession>
<reference evidence="1 2" key="1">
    <citation type="submission" date="2018-03" db="EMBL/GenBank/DDBJ databases">
        <title>Aeromonas veronii whole genome sequencing and analysis.</title>
        <authorList>
            <person name="Xie H."/>
            <person name="Liu T."/>
            <person name="Wang K."/>
        </authorList>
    </citation>
    <scope>NUCLEOTIDE SEQUENCE [LARGE SCALE GENOMIC DNA]</scope>
    <source>
        <strain evidence="1 2">XH.VA.1</strain>
    </source>
</reference>
<dbReference type="EMBL" id="PZKL01000022">
    <property type="protein sequence ID" value="PTH81370.1"/>
    <property type="molecule type" value="Genomic_DNA"/>
</dbReference>
<organism evidence="1 2">
    <name type="scientific">Aeromonas veronii</name>
    <dbReference type="NCBI Taxonomy" id="654"/>
    <lineage>
        <taxon>Bacteria</taxon>
        <taxon>Pseudomonadati</taxon>
        <taxon>Pseudomonadota</taxon>
        <taxon>Gammaproteobacteria</taxon>
        <taxon>Aeromonadales</taxon>
        <taxon>Aeromonadaceae</taxon>
        <taxon>Aeromonas</taxon>
    </lineage>
</organism>
<name>A0A2T4N3F3_AERVE</name>
<dbReference type="SUPFAM" id="SSF143100">
    <property type="entry name" value="TTHA1013/TTHA0281-like"/>
    <property type="match status" value="1"/>
</dbReference>
<protein>
    <submittedName>
        <fullName evidence="1">Antitoxin</fullName>
    </submittedName>
</protein>
<evidence type="ECO:0000313" key="1">
    <source>
        <dbReference type="EMBL" id="PTH81370.1"/>
    </source>
</evidence>
<evidence type="ECO:0000313" key="2">
    <source>
        <dbReference type="Proteomes" id="UP000241986"/>
    </source>
</evidence>
<dbReference type="RefSeq" id="WP_107683240.1">
    <property type="nucleotide sequence ID" value="NZ_JAOTPR010000018.1"/>
</dbReference>
<dbReference type="Gene3D" id="3.30.160.250">
    <property type="match status" value="1"/>
</dbReference>
<comment type="caution">
    <text evidence="1">The sequence shown here is derived from an EMBL/GenBank/DDBJ whole genome shotgun (WGS) entry which is preliminary data.</text>
</comment>
<dbReference type="Proteomes" id="UP000241986">
    <property type="component" value="Unassembled WGS sequence"/>
</dbReference>
<gene>
    <name evidence="1" type="ORF">DAA48_09495</name>
</gene>
<proteinExistence type="predicted"/>
<dbReference type="InterPro" id="IPR035069">
    <property type="entry name" value="TTHA1013/TTHA0281-like"/>
</dbReference>
<sequence>MKYKYTIEQDGAHLLATFPDIPEAITGAETLEETIELAEDVLLSSFDFYFEDDRPVPMPSPVADGDRFVIVPPSVVAKVLLLNTMLEQKVSKAELARRMNTRPQEVQRFIDLGHTTKIDRLEAALSVMGKHLDIRLA</sequence>